<keyword evidence="2" id="KW-0813">Transport</keyword>
<dbReference type="SMART" id="SM00382">
    <property type="entry name" value="AAA"/>
    <property type="match status" value="1"/>
</dbReference>
<dbReference type="Proteomes" id="UP000596387">
    <property type="component" value="Plasmid p-SCP4"/>
</dbReference>
<keyword evidence="3" id="KW-1003">Cell membrane</keyword>
<dbReference type="Gene3D" id="2.40.50.140">
    <property type="entry name" value="Nucleic acid-binding proteins"/>
    <property type="match status" value="1"/>
</dbReference>
<keyword evidence="5 9" id="KW-0067">ATP-binding</keyword>
<geneLocation type="plasmid" evidence="9 10">
    <name>p-SCP4</name>
</geneLocation>
<dbReference type="InterPro" id="IPR013611">
    <property type="entry name" value="Transp-assoc_OB_typ2"/>
</dbReference>
<dbReference type="PANTHER" id="PTHR43875">
    <property type="entry name" value="MALTODEXTRIN IMPORT ATP-BINDING PROTEIN MSMX"/>
    <property type="match status" value="1"/>
</dbReference>
<keyword evidence="10" id="KW-1185">Reference proteome</keyword>
<evidence type="ECO:0000256" key="4">
    <source>
        <dbReference type="ARBA" id="ARBA00022741"/>
    </source>
</evidence>
<gene>
    <name evidence="9" type="ORF">GQA70_22585</name>
</gene>
<evidence type="ECO:0000256" key="6">
    <source>
        <dbReference type="ARBA" id="ARBA00022967"/>
    </source>
</evidence>
<evidence type="ECO:0000313" key="9">
    <source>
        <dbReference type="EMBL" id="QRF69136.1"/>
    </source>
</evidence>
<dbReference type="Gene3D" id="2.40.50.100">
    <property type="match status" value="1"/>
</dbReference>
<dbReference type="InterPro" id="IPR047641">
    <property type="entry name" value="ABC_transpr_MalK/UgpC-like"/>
</dbReference>
<dbReference type="Pfam" id="PF08402">
    <property type="entry name" value="TOBE_2"/>
    <property type="match status" value="1"/>
</dbReference>
<organism evidence="9 10">
    <name type="scientific">Ponticoccus alexandrii</name>
    <dbReference type="NCBI Taxonomy" id="1943633"/>
    <lineage>
        <taxon>Bacteria</taxon>
        <taxon>Pseudomonadati</taxon>
        <taxon>Pseudomonadota</taxon>
        <taxon>Alphaproteobacteria</taxon>
        <taxon>Rhodobacterales</taxon>
        <taxon>Roseobacteraceae</taxon>
        <taxon>Ponticoccus</taxon>
    </lineage>
</organism>
<dbReference type="InterPro" id="IPR003593">
    <property type="entry name" value="AAA+_ATPase"/>
</dbReference>
<dbReference type="GO" id="GO:0005524">
    <property type="term" value="F:ATP binding"/>
    <property type="evidence" value="ECO:0007669"/>
    <property type="project" value="UniProtKB-KW"/>
</dbReference>
<dbReference type="RefSeq" id="WP_023849248.1">
    <property type="nucleotide sequence ID" value="NZ_CP047170.1"/>
</dbReference>
<comment type="similarity">
    <text evidence="1">Belongs to the ABC transporter superfamily.</text>
</comment>
<evidence type="ECO:0000259" key="8">
    <source>
        <dbReference type="PROSITE" id="PS50893"/>
    </source>
</evidence>
<keyword evidence="7" id="KW-0472">Membrane</keyword>
<dbReference type="Pfam" id="PF00005">
    <property type="entry name" value="ABC_tran"/>
    <property type="match status" value="1"/>
</dbReference>
<dbReference type="CDD" id="cd03259">
    <property type="entry name" value="ABC_Carb_Solutes_like"/>
    <property type="match status" value="1"/>
</dbReference>
<dbReference type="SUPFAM" id="SSF50331">
    <property type="entry name" value="MOP-like"/>
    <property type="match status" value="1"/>
</dbReference>
<keyword evidence="4" id="KW-0547">Nucleotide-binding</keyword>
<accession>A0ABX7FGS5</accession>
<dbReference type="SUPFAM" id="SSF52540">
    <property type="entry name" value="P-loop containing nucleoside triphosphate hydrolases"/>
    <property type="match status" value="1"/>
</dbReference>
<evidence type="ECO:0000256" key="3">
    <source>
        <dbReference type="ARBA" id="ARBA00022475"/>
    </source>
</evidence>
<dbReference type="InterPro" id="IPR015853">
    <property type="entry name" value="ABC_transpr_FbpC"/>
</dbReference>
<evidence type="ECO:0000256" key="5">
    <source>
        <dbReference type="ARBA" id="ARBA00022840"/>
    </source>
</evidence>
<protein>
    <submittedName>
        <fullName evidence="9">ATP-binding cassette domain-containing protein</fullName>
    </submittedName>
</protein>
<feature type="domain" description="ABC transporter" evidence="8">
    <location>
        <begin position="1"/>
        <end position="232"/>
    </location>
</feature>
<evidence type="ECO:0000256" key="2">
    <source>
        <dbReference type="ARBA" id="ARBA00022448"/>
    </source>
</evidence>
<dbReference type="PROSITE" id="PS50893">
    <property type="entry name" value="ABC_TRANSPORTER_2"/>
    <property type="match status" value="1"/>
</dbReference>
<dbReference type="InterPro" id="IPR003439">
    <property type="entry name" value="ABC_transporter-like_ATP-bd"/>
</dbReference>
<dbReference type="PANTHER" id="PTHR43875:SF15">
    <property type="entry name" value="TREHALOSE IMPORT ATP-BINDING PROTEIN SUGC"/>
    <property type="match status" value="1"/>
</dbReference>
<proteinExistence type="inferred from homology"/>
<evidence type="ECO:0000313" key="10">
    <source>
        <dbReference type="Proteomes" id="UP000596387"/>
    </source>
</evidence>
<keyword evidence="6" id="KW-1278">Translocase</keyword>
<dbReference type="Gene3D" id="3.40.50.300">
    <property type="entry name" value="P-loop containing nucleotide triphosphate hydrolases"/>
    <property type="match status" value="1"/>
</dbReference>
<dbReference type="InterPro" id="IPR017871">
    <property type="entry name" value="ABC_transporter-like_CS"/>
</dbReference>
<keyword evidence="9" id="KW-0614">Plasmid</keyword>
<dbReference type="InterPro" id="IPR027417">
    <property type="entry name" value="P-loop_NTPase"/>
</dbReference>
<dbReference type="InterPro" id="IPR012340">
    <property type="entry name" value="NA-bd_OB-fold"/>
</dbReference>
<reference evidence="9 10" key="1">
    <citation type="submission" date="2019-12" db="EMBL/GenBank/DDBJ databases">
        <title>Complete Genome Sequence of a Quorum-Sensing Bacterium,Rhodobacteraceae bacterium C31, Isolated from a marine microalgae symbiotic bacteria.</title>
        <authorList>
            <person name="Zhang Y."/>
        </authorList>
    </citation>
    <scope>NUCLEOTIDE SEQUENCE [LARGE SCALE GENOMIC DNA]</scope>
    <source>
        <strain evidence="9 10">C31</strain>
        <plasmid evidence="9 10">p-SCP4</plasmid>
    </source>
</reference>
<evidence type="ECO:0000256" key="1">
    <source>
        <dbReference type="ARBA" id="ARBA00005417"/>
    </source>
</evidence>
<dbReference type="PROSITE" id="PS00211">
    <property type="entry name" value="ABC_TRANSPORTER_1"/>
    <property type="match status" value="1"/>
</dbReference>
<dbReference type="InterPro" id="IPR008995">
    <property type="entry name" value="Mo/tungstate-bd_C_term_dom"/>
</dbReference>
<evidence type="ECO:0000256" key="7">
    <source>
        <dbReference type="ARBA" id="ARBA00023136"/>
    </source>
</evidence>
<sequence length="350" mass="37670">MLTLENLSTDQAKSPLRDLNARFDAGRIYTILGRTGAGKTELLRTLIGLDAVASGTIRLDGTDLSRVAIRNRQMAMVYQQFINYPHLSVLDNVAFPLRRQGLGRSQANSRAAEALRLVGLADFAERRPSALSGGQQQRVALARAIVKKARILLMDEPLANLDYKLREQLREEFPRLLRRSVGGVILYTTTEPAEAIQLGDRMIVMHEGRIVAEGEPAALFNAPPTVDVARVVSDPPISIFAGTVGTDTVHLAGNVTVPVSGLGMPPGQALQVGIRPDGLLIGGGIPSRITLSEFSGSDTIVHLHLPFGDAVMLLDGIHDMRPGTELGVAIDPARLLIFREDGTYYSGGSA</sequence>
<name>A0ABX7FGS5_9RHOB</name>
<dbReference type="EMBL" id="CP047170">
    <property type="protein sequence ID" value="QRF69136.1"/>
    <property type="molecule type" value="Genomic_DNA"/>
</dbReference>